<dbReference type="EMBL" id="UINC01194653">
    <property type="protein sequence ID" value="SVE10842.1"/>
    <property type="molecule type" value="Genomic_DNA"/>
</dbReference>
<feature type="domain" description="Cytochrome c-552/4" evidence="1">
    <location>
        <begin position="145"/>
        <end position="211"/>
    </location>
</feature>
<proteinExistence type="predicted"/>
<gene>
    <name evidence="2" type="ORF">METZ01_LOCUS463696</name>
</gene>
<dbReference type="Pfam" id="PF13435">
    <property type="entry name" value="Cytochrome_C554"/>
    <property type="match status" value="1"/>
</dbReference>
<protein>
    <recommendedName>
        <fullName evidence="1">Cytochrome c-552/4 domain-containing protein</fullName>
    </recommendedName>
</protein>
<evidence type="ECO:0000313" key="2">
    <source>
        <dbReference type="EMBL" id="SVE10842.1"/>
    </source>
</evidence>
<dbReference type="Gene3D" id="1.10.1130.10">
    <property type="entry name" value="Flavocytochrome C3, Chain A"/>
    <property type="match status" value="1"/>
</dbReference>
<dbReference type="SUPFAM" id="SSF48695">
    <property type="entry name" value="Multiheme cytochromes"/>
    <property type="match status" value="1"/>
</dbReference>
<dbReference type="SUPFAM" id="SSF56300">
    <property type="entry name" value="Metallo-dependent phosphatases"/>
    <property type="match status" value="1"/>
</dbReference>
<dbReference type="InterPro" id="IPR036280">
    <property type="entry name" value="Multihaem_cyt_sf"/>
</dbReference>
<dbReference type="InterPro" id="IPR023155">
    <property type="entry name" value="Cyt_c-552/4"/>
</dbReference>
<dbReference type="InterPro" id="IPR029052">
    <property type="entry name" value="Metallo-depent_PP-like"/>
</dbReference>
<reference evidence="2" key="1">
    <citation type="submission" date="2018-05" db="EMBL/GenBank/DDBJ databases">
        <authorList>
            <person name="Lanie J.A."/>
            <person name="Ng W.-L."/>
            <person name="Kazmierczak K.M."/>
            <person name="Andrzejewski T.M."/>
            <person name="Davidsen T.M."/>
            <person name="Wayne K.J."/>
            <person name="Tettelin H."/>
            <person name="Glass J.I."/>
            <person name="Rusch D."/>
            <person name="Podicherti R."/>
            <person name="Tsui H.-C.T."/>
            <person name="Winkler M.E."/>
        </authorList>
    </citation>
    <scope>NUCLEOTIDE SEQUENCE</scope>
</reference>
<organism evidence="2">
    <name type="scientific">marine metagenome</name>
    <dbReference type="NCBI Taxonomy" id="408172"/>
    <lineage>
        <taxon>unclassified sequences</taxon>
        <taxon>metagenomes</taxon>
        <taxon>ecological metagenomes</taxon>
    </lineage>
</organism>
<feature type="non-terminal residue" evidence="2">
    <location>
        <position position="1"/>
    </location>
</feature>
<name>A0A383ASY9_9ZZZZ</name>
<sequence>ALETTRKIVPELRKSCDMVIAISHLNITDNEEILKKVSGIDILLDPYSRSGNKPVWVTEGEYVAWHGKTPMIRIDGQGSRVAICEMYFPRTGDVEEDYAIYDYPLEPQIIDHPVISQIAKGNRAAANKDPQKPTLFEDLFLGALTCGACHEEQQKFWKSTTHSKAYASLTKTEDHLNYECIECHTLGYGLSYVEPEKVGEFTEVQCESCHGVNAKHAEDPARQRLGQVKE</sequence>
<evidence type="ECO:0000259" key="1">
    <source>
        <dbReference type="Pfam" id="PF13435"/>
    </source>
</evidence>
<dbReference type="Gene3D" id="3.60.21.10">
    <property type="match status" value="1"/>
</dbReference>
<dbReference type="AlphaFoldDB" id="A0A383ASY9"/>
<accession>A0A383ASY9</accession>